<dbReference type="EnsemblMetazoa" id="ACUA027953-RA">
    <property type="protein sequence ID" value="ACUA027953-PA"/>
    <property type="gene ID" value="ACUA027953"/>
</dbReference>
<dbReference type="EMBL" id="AXCM01000488">
    <property type="status" value="NOT_ANNOTATED_CDS"/>
    <property type="molecule type" value="Genomic_DNA"/>
</dbReference>
<organism evidence="1 2">
    <name type="scientific">Anopheles culicifacies</name>
    <dbReference type="NCBI Taxonomy" id="139723"/>
    <lineage>
        <taxon>Eukaryota</taxon>
        <taxon>Metazoa</taxon>
        <taxon>Ecdysozoa</taxon>
        <taxon>Arthropoda</taxon>
        <taxon>Hexapoda</taxon>
        <taxon>Insecta</taxon>
        <taxon>Pterygota</taxon>
        <taxon>Neoptera</taxon>
        <taxon>Endopterygota</taxon>
        <taxon>Diptera</taxon>
        <taxon>Nematocera</taxon>
        <taxon>Culicoidea</taxon>
        <taxon>Culicidae</taxon>
        <taxon>Anophelinae</taxon>
        <taxon>Anopheles</taxon>
        <taxon>culicifacies species complex</taxon>
    </lineage>
</organism>
<dbReference type="VEuPathDB" id="VectorBase:ACUA027953"/>
<evidence type="ECO:0000313" key="1">
    <source>
        <dbReference type="EnsemblMetazoa" id="ACUA027953-PA"/>
    </source>
</evidence>
<proteinExistence type="predicted"/>
<protein>
    <submittedName>
        <fullName evidence="1">Uncharacterized protein</fullName>
    </submittedName>
</protein>
<reference evidence="1" key="2">
    <citation type="submission" date="2020-05" db="UniProtKB">
        <authorList>
            <consortium name="EnsemblMetazoa"/>
        </authorList>
    </citation>
    <scope>IDENTIFICATION</scope>
    <source>
        <strain evidence="1">A-37</strain>
    </source>
</reference>
<accession>A0A182MWG5</accession>
<dbReference type="AlphaFoldDB" id="A0A182MWG5"/>
<keyword evidence="2" id="KW-1185">Reference proteome</keyword>
<reference evidence="2" key="1">
    <citation type="submission" date="2013-09" db="EMBL/GenBank/DDBJ databases">
        <title>The Genome Sequence of Anopheles culicifacies species A.</title>
        <authorList>
            <consortium name="The Broad Institute Genomics Platform"/>
            <person name="Neafsey D.E."/>
            <person name="Besansky N."/>
            <person name="Howell P."/>
            <person name="Walton C."/>
            <person name="Young S.K."/>
            <person name="Zeng Q."/>
            <person name="Gargeya S."/>
            <person name="Fitzgerald M."/>
            <person name="Haas B."/>
            <person name="Abouelleil A."/>
            <person name="Allen A.W."/>
            <person name="Alvarado L."/>
            <person name="Arachchi H.M."/>
            <person name="Berlin A.M."/>
            <person name="Chapman S.B."/>
            <person name="Gainer-Dewar J."/>
            <person name="Goldberg J."/>
            <person name="Griggs A."/>
            <person name="Gujja S."/>
            <person name="Hansen M."/>
            <person name="Howarth C."/>
            <person name="Imamovic A."/>
            <person name="Ireland A."/>
            <person name="Larimer J."/>
            <person name="McCowan C."/>
            <person name="Murphy C."/>
            <person name="Pearson M."/>
            <person name="Poon T.W."/>
            <person name="Priest M."/>
            <person name="Roberts A."/>
            <person name="Saif S."/>
            <person name="Shea T."/>
            <person name="Sisk P."/>
            <person name="Sykes S."/>
            <person name="Wortman J."/>
            <person name="Nusbaum C."/>
            <person name="Birren B."/>
        </authorList>
    </citation>
    <scope>NUCLEOTIDE SEQUENCE [LARGE SCALE GENOMIC DNA]</scope>
    <source>
        <strain evidence="2">A-37</strain>
    </source>
</reference>
<sequence>MEKETNNTNNKLMLMNDQMFSCVYTAGTNVKKFIQLTSKRHQLISMMKMSQYVLHLVESRRLPLEVTAKIVCGMGRIILHHLQNILAEAIAVHQRSTMGRRIGYGEKNVVRKMKFQLECKGDGENAASAALLPLDLGVNYDVDIQEKITEKEVIYSLESSKSITTVKNVEDITMRDEPLPTDYSTQLQMLEDNDFGECLPSEMYDFFQSDDQLSVSSAMQIMPEPTSLEDMDIELPSASDDDMVSKSSNPEHQMLPLVDTLQPVPMDTIDYDKELQMNEPIARNDSFEDTIREGNSKDISNSLPLQTDVEMVDTHITKSSVRGPKRRLLIDSRTQISSKCYDLWISNCEKFHANIKKSMVREELNAQITEHKLNDLFAKPLRPCCNSFMFVHKPTLSRKRNLVLDEIDFGKKKPSRTERLTTDVELSVHTNDDPPVQINGKEHYELEVSPNEDPHSASLEVTGQPPDMQNFLTSFTGKASEWEYLKNCQPSASEGDTGNMHESGVVSRYAVMILLDAIFKETTDRSIPFKMLQAKISNRLIGASVFAKLLELSKEKIIQLSTDANGSPDSIHKYENWDKHVK</sequence>
<name>A0A182MWG5_9DIPT</name>
<evidence type="ECO:0000313" key="2">
    <source>
        <dbReference type="Proteomes" id="UP000075883"/>
    </source>
</evidence>
<dbReference type="Proteomes" id="UP000075883">
    <property type="component" value="Unassembled WGS sequence"/>
</dbReference>